<keyword evidence="2" id="KW-1185">Reference proteome</keyword>
<dbReference type="EMBL" id="CAJNNV010032141">
    <property type="protein sequence ID" value="CAE8639088.1"/>
    <property type="molecule type" value="Genomic_DNA"/>
</dbReference>
<proteinExistence type="predicted"/>
<name>A0A813HMV4_POLGL</name>
<reference evidence="1" key="1">
    <citation type="submission" date="2021-02" db="EMBL/GenBank/DDBJ databases">
        <authorList>
            <person name="Dougan E. K."/>
            <person name="Rhodes N."/>
            <person name="Thang M."/>
            <person name="Chan C."/>
        </authorList>
    </citation>
    <scope>NUCLEOTIDE SEQUENCE</scope>
</reference>
<sequence>MQCQVEWQSAREGFFIFVLSIDIASGELCNLTKTGAVDFWARQCHSGKVCGAGAEPPLVSWSSAGHVGRELVQLRSEEKQWGIAGLKGKLQRQVEVGNALIFATLRLLLVLVAKGGCGYLEAATEASVWSPRPMLALLGLSCTEFVHIDQRLLGQSSKKVTGLLLLRFGEVGRALRCIGGSGRCYPDVHPVYRSRGSAVDFKNASPGLCKVLATGFVDHVVLLHQTRNELRCCVQVEHVLEEGLQQYWQQLDLYSPDTYLEQNVQAGLSG</sequence>
<dbReference type="Proteomes" id="UP000654075">
    <property type="component" value="Unassembled WGS sequence"/>
</dbReference>
<dbReference type="AlphaFoldDB" id="A0A813HMV4"/>
<evidence type="ECO:0000313" key="1">
    <source>
        <dbReference type="EMBL" id="CAE8639088.1"/>
    </source>
</evidence>
<protein>
    <submittedName>
        <fullName evidence="1">Uncharacterized protein</fullName>
    </submittedName>
</protein>
<gene>
    <name evidence="1" type="ORF">PGLA1383_LOCUS54148</name>
</gene>
<accession>A0A813HMV4</accession>
<evidence type="ECO:0000313" key="2">
    <source>
        <dbReference type="Proteomes" id="UP000654075"/>
    </source>
</evidence>
<organism evidence="1 2">
    <name type="scientific">Polarella glacialis</name>
    <name type="common">Dinoflagellate</name>
    <dbReference type="NCBI Taxonomy" id="89957"/>
    <lineage>
        <taxon>Eukaryota</taxon>
        <taxon>Sar</taxon>
        <taxon>Alveolata</taxon>
        <taxon>Dinophyceae</taxon>
        <taxon>Suessiales</taxon>
        <taxon>Suessiaceae</taxon>
        <taxon>Polarella</taxon>
    </lineage>
</organism>
<comment type="caution">
    <text evidence="1">The sequence shown here is derived from an EMBL/GenBank/DDBJ whole genome shotgun (WGS) entry which is preliminary data.</text>
</comment>